<dbReference type="STRING" id="743718.Isova_0429"/>
<keyword evidence="4" id="KW-1185">Reference proteome</keyword>
<dbReference type="AlphaFoldDB" id="F6FU30"/>
<feature type="compositionally biased region" description="Pro residues" evidence="1">
    <location>
        <begin position="48"/>
        <end position="62"/>
    </location>
</feature>
<sequence>MSTVDGGRARVRAVVGAAAVALALAGCAQPTDPGAASGPTEDAMTPPQDSPTPTAPGGPVVPAPDWAGVELAPGVVVRGLPEGVAGATDSPVGAAWAPADGLLYVVTYGSSSCPTTAEPQAADDAGTLVVTLVPPPADAICTMDYAPTTSVVGMPDGADADGPVSVRLGDAGTVEVPPRPGTGEAGQAAWVTSS</sequence>
<dbReference type="HOGENOM" id="CLU_1400827_0_0_11"/>
<dbReference type="RefSeq" id="WP_013837621.1">
    <property type="nucleotide sequence ID" value="NC_015588.1"/>
</dbReference>
<protein>
    <recommendedName>
        <fullName evidence="5">Lipoprotein</fullName>
    </recommendedName>
</protein>
<feature type="region of interest" description="Disordered" evidence="1">
    <location>
        <begin position="31"/>
        <end position="64"/>
    </location>
</feature>
<evidence type="ECO:0000313" key="4">
    <source>
        <dbReference type="Proteomes" id="UP000009236"/>
    </source>
</evidence>
<evidence type="ECO:0008006" key="5">
    <source>
        <dbReference type="Google" id="ProtNLM"/>
    </source>
</evidence>
<dbReference type="Proteomes" id="UP000009236">
    <property type="component" value="Chromosome"/>
</dbReference>
<proteinExistence type="predicted"/>
<keyword evidence="2" id="KW-0732">Signal</keyword>
<reference evidence="3 4" key="1">
    <citation type="submission" date="2011-05" db="EMBL/GenBank/DDBJ databases">
        <title>Complete sequence of Isoptericola variabilis 225.</title>
        <authorList>
            <consortium name="US DOE Joint Genome Institute"/>
            <person name="Lucas S."/>
            <person name="Han J."/>
            <person name="Lapidus A."/>
            <person name="Cheng J.-F."/>
            <person name="Goodwin L."/>
            <person name="Pitluck S."/>
            <person name="Peters L."/>
            <person name="Mikhailova N."/>
            <person name="Zeytun A."/>
            <person name="Han C."/>
            <person name="Tapia R."/>
            <person name="Land M."/>
            <person name="Hauser L."/>
            <person name="Kyrpides N."/>
            <person name="Ivanova N."/>
            <person name="Pagani I."/>
            <person name="Siebers A."/>
            <person name="Allgaier M."/>
            <person name="Thelen M."/>
            <person name="Hugenholtz P."/>
            <person name="Gladden J."/>
            <person name="Woyke T."/>
        </authorList>
    </citation>
    <scope>NUCLEOTIDE SEQUENCE [LARGE SCALE GENOMIC DNA]</scope>
    <source>
        <strain evidence="4">225</strain>
    </source>
</reference>
<evidence type="ECO:0000256" key="1">
    <source>
        <dbReference type="SAM" id="MobiDB-lite"/>
    </source>
</evidence>
<dbReference type="KEGG" id="iva:Isova_0429"/>
<dbReference type="eggNOG" id="ENOG5033KGH">
    <property type="taxonomic scope" value="Bacteria"/>
</dbReference>
<evidence type="ECO:0000256" key="2">
    <source>
        <dbReference type="SAM" id="SignalP"/>
    </source>
</evidence>
<dbReference type="EMBL" id="CP002810">
    <property type="protein sequence ID" value="AEG43226.1"/>
    <property type="molecule type" value="Genomic_DNA"/>
</dbReference>
<feature type="region of interest" description="Disordered" evidence="1">
    <location>
        <begin position="171"/>
        <end position="194"/>
    </location>
</feature>
<feature type="signal peptide" evidence="2">
    <location>
        <begin position="1"/>
        <end position="28"/>
    </location>
</feature>
<feature type="chain" id="PRO_5038944348" description="Lipoprotein" evidence="2">
    <location>
        <begin position="29"/>
        <end position="194"/>
    </location>
</feature>
<gene>
    <name evidence="3" type="ordered locus">Isova_0429</name>
</gene>
<organism evidence="4">
    <name type="scientific">Isoptericola variabilis (strain 225)</name>
    <dbReference type="NCBI Taxonomy" id="743718"/>
    <lineage>
        <taxon>Bacteria</taxon>
        <taxon>Bacillati</taxon>
        <taxon>Actinomycetota</taxon>
        <taxon>Actinomycetes</taxon>
        <taxon>Micrococcales</taxon>
        <taxon>Promicromonosporaceae</taxon>
        <taxon>Isoptericola</taxon>
    </lineage>
</organism>
<name>F6FU30_ISOV2</name>
<accession>F6FU30</accession>
<evidence type="ECO:0000313" key="3">
    <source>
        <dbReference type="EMBL" id="AEG43226.1"/>
    </source>
</evidence>